<evidence type="ECO:0000256" key="3">
    <source>
        <dbReference type="ARBA" id="ARBA00022490"/>
    </source>
</evidence>
<dbReference type="InterPro" id="IPR001164">
    <property type="entry name" value="ArfGAP_dom"/>
</dbReference>
<dbReference type="Gene3D" id="1.20.1270.60">
    <property type="entry name" value="Arfaptin homology (AH) domain/BAR domain"/>
    <property type="match status" value="1"/>
</dbReference>
<protein>
    <recommendedName>
        <fullName evidence="16">ArfGAP with SH3 domain, ankyrin repeat and PH domain 1b</fullName>
    </recommendedName>
</protein>
<dbReference type="SMART" id="SM00105">
    <property type="entry name" value="ArfGap"/>
    <property type="match status" value="1"/>
</dbReference>
<keyword evidence="4" id="KW-0479">Metal-binding</keyword>
<dbReference type="CDD" id="cd11965">
    <property type="entry name" value="SH3_ASAP1"/>
    <property type="match status" value="1"/>
</dbReference>
<dbReference type="SMART" id="SM00326">
    <property type="entry name" value="SH3"/>
    <property type="match status" value="1"/>
</dbReference>
<dbReference type="PANTHER" id="PTHR45854">
    <property type="entry name" value="ASAP FAMILY MEMBER"/>
    <property type="match status" value="1"/>
</dbReference>
<evidence type="ECO:0000259" key="12">
    <source>
        <dbReference type="PROSITE" id="PS50003"/>
    </source>
</evidence>
<feature type="domain" description="PH" evidence="12">
    <location>
        <begin position="292"/>
        <end position="384"/>
    </location>
</feature>
<dbReference type="PROSITE" id="PS50003">
    <property type="entry name" value="PH_DOMAIN"/>
    <property type="match status" value="1"/>
</dbReference>
<dbReference type="InterPro" id="IPR038016">
    <property type="entry name" value="ASAP1_SH3"/>
</dbReference>
<evidence type="ECO:0000259" key="11">
    <source>
        <dbReference type="PROSITE" id="PS50002"/>
    </source>
</evidence>
<dbReference type="PRINTS" id="PR00452">
    <property type="entry name" value="SH3DOMAIN"/>
</dbReference>
<dbReference type="SUPFAM" id="SSF103657">
    <property type="entry name" value="BAR/IMD domain-like"/>
    <property type="match status" value="1"/>
</dbReference>
<dbReference type="Pfam" id="PF14604">
    <property type="entry name" value="SH3_9"/>
    <property type="match status" value="1"/>
</dbReference>
<dbReference type="Gene3D" id="2.30.30.40">
    <property type="entry name" value="SH3 Domains"/>
    <property type="match status" value="1"/>
</dbReference>
<dbReference type="GO" id="GO:0005096">
    <property type="term" value="F:GTPase activator activity"/>
    <property type="evidence" value="ECO:0007669"/>
    <property type="project" value="UniProtKB-KW"/>
</dbReference>
<evidence type="ECO:0000256" key="9">
    <source>
        <dbReference type="PROSITE-ProRule" id="PRU00192"/>
    </source>
</evidence>
<evidence type="ECO:0000259" key="13">
    <source>
        <dbReference type="PROSITE" id="PS50115"/>
    </source>
</evidence>
<dbReference type="InterPro" id="IPR036028">
    <property type="entry name" value="SH3-like_dom_sf"/>
</dbReference>
<reference evidence="14" key="2">
    <citation type="submission" date="2025-09" db="UniProtKB">
        <authorList>
            <consortium name="Ensembl"/>
        </authorList>
    </citation>
    <scope>IDENTIFICATION</scope>
</reference>
<keyword evidence="10" id="KW-0863">Zinc-finger</keyword>
<dbReference type="Pfam" id="PF16746">
    <property type="entry name" value="BAR_3"/>
    <property type="match status" value="1"/>
</dbReference>
<dbReference type="Gene3D" id="1.25.40.950">
    <property type="match status" value="1"/>
</dbReference>
<keyword evidence="6" id="KW-0862">Zinc</keyword>
<accession>A0A8C5BZ71</accession>
<keyword evidence="2 9" id="KW-0728">SH3 domain</keyword>
<keyword evidence="5" id="KW-0677">Repeat</keyword>
<dbReference type="PRINTS" id="PR00405">
    <property type="entry name" value="REVINTRACTNG"/>
</dbReference>
<dbReference type="SUPFAM" id="SSF57863">
    <property type="entry name" value="ArfGap/RecO-like zinc finger"/>
    <property type="match status" value="1"/>
</dbReference>
<dbReference type="InterPro" id="IPR037278">
    <property type="entry name" value="ARFGAP/RecO"/>
</dbReference>
<evidence type="ECO:0000256" key="1">
    <source>
        <dbReference type="ARBA" id="ARBA00004496"/>
    </source>
</evidence>
<dbReference type="InterPro" id="IPR011993">
    <property type="entry name" value="PH-like_dom_sf"/>
</dbReference>
<evidence type="ECO:0000256" key="8">
    <source>
        <dbReference type="PROSITE-ProRule" id="PRU00023"/>
    </source>
</evidence>
<dbReference type="Proteomes" id="UP000694546">
    <property type="component" value="Chromosome 8"/>
</dbReference>
<evidence type="ECO:0000256" key="4">
    <source>
        <dbReference type="ARBA" id="ARBA00022723"/>
    </source>
</evidence>
<organism evidence="14 15">
    <name type="scientific">Gadus morhua</name>
    <name type="common">Atlantic cod</name>
    <dbReference type="NCBI Taxonomy" id="8049"/>
    <lineage>
        <taxon>Eukaryota</taxon>
        <taxon>Metazoa</taxon>
        <taxon>Chordata</taxon>
        <taxon>Craniata</taxon>
        <taxon>Vertebrata</taxon>
        <taxon>Euteleostomi</taxon>
        <taxon>Actinopterygii</taxon>
        <taxon>Neopterygii</taxon>
        <taxon>Teleostei</taxon>
        <taxon>Neoteleostei</taxon>
        <taxon>Acanthomorphata</taxon>
        <taxon>Zeiogadaria</taxon>
        <taxon>Gadariae</taxon>
        <taxon>Gadiformes</taxon>
        <taxon>Gadoidei</taxon>
        <taxon>Gadidae</taxon>
        <taxon>Gadus</taxon>
    </lineage>
</organism>
<evidence type="ECO:0000256" key="5">
    <source>
        <dbReference type="ARBA" id="ARBA00022737"/>
    </source>
</evidence>
<proteinExistence type="predicted"/>
<comment type="subcellular location">
    <subcellularLocation>
        <location evidence="1">Cytoplasm</location>
    </subcellularLocation>
</comment>
<dbReference type="SMART" id="SM00233">
    <property type="entry name" value="PH"/>
    <property type="match status" value="1"/>
</dbReference>
<dbReference type="Pfam" id="PF12796">
    <property type="entry name" value="Ank_2"/>
    <property type="match status" value="1"/>
</dbReference>
<dbReference type="GO" id="GO:0016020">
    <property type="term" value="C:membrane"/>
    <property type="evidence" value="ECO:0007669"/>
    <property type="project" value="UniProtKB-SubCell"/>
</dbReference>
<dbReference type="Gene3D" id="2.30.29.30">
    <property type="entry name" value="Pleckstrin-homology domain (PH domain)/Phosphotyrosine-binding domain (PTB)"/>
    <property type="match status" value="1"/>
</dbReference>
<dbReference type="InterPro" id="IPR038508">
    <property type="entry name" value="ArfGAP_dom_sf"/>
</dbReference>
<dbReference type="InterPro" id="IPR036770">
    <property type="entry name" value="Ankyrin_rpt-contain_sf"/>
</dbReference>
<dbReference type="SMART" id="SM00248">
    <property type="entry name" value="ANK"/>
    <property type="match status" value="2"/>
</dbReference>
<evidence type="ECO:0008006" key="16">
    <source>
        <dbReference type="Google" id="ProtNLM"/>
    </source>
</evidence>
<dbReference type="PROSITE" id="PS50115">
    <property type="entry name" value="ARFGAP"/>
    <property type="match status" value="1"/>
</dbReference>
<dbReference type="InterPro" id="IPR037844">
    <property type="entry name" value="PH_ASAP"/>
</dbReference>
<dbReference type="InterPro" id="IPR027267">
    <property type="entry name" value="AH/BAR_dom_sf"/>
</dbReference>
<dbReference type="SUPFAM" id="SSF50044">
    <property type="entry name" value="SH3-domain"/>
    <property type="match status" value="1"/>
</dbReference>
<dbReference type="GO" id="GO:0008270">
    <property type="term" value="F:zinc ion binding"/>
    <property type="evidence" value="ECO:0007669"/>
    <property type="project" value="UniProtKB-KW"/>
</dbReference>
<dbReference type="InterPro" id="IPR004148">
    <property type="entry name" value="BAR_dom"/>
</dbReference>
<dbReference type="GeneTree" id="ENSGT00940000158547"/>
<reference evidence="14" key="1">
    <citation type="submission" date="2025-08" db="UniProtKB">
        <authorList>
            <consortium name="Ensembl"/>
        </authorList>
    </citation>
    <scope>IDENTIFICATION</scope>
</reference>
<keyword evidence="15" id="KW-1185">Reference proteome</keyword>
<keyword evidence="3" id="KW-0963">Cytoplasm</keyword>
<evidence type="ECO:0000313" key="15">
    <source>
        <dbReference type="Proteomes" id="UP000694546"/>
    </source>
</evidence>
<dbReference type="InterPro" id="IPR002110">
    <property type="entry name" value="Ankyrin_rpt"/>
</dbReference>
<dbReference type="GO" id="GO:0005794">
    <property type="term" value="C:Golgi apparatus"/>
    <property type="evidence" value="ECO:0007669"/>
    <property type="project" value="UniProtKB-SubCell"/>
</dbReference>
<dbReference type="SUPFAM" id="SSF48403">
    <property type="entry name" value="Ankyrin repeat"/>
    <property type="match status" value="1"/>
</dbReference>
<sequence>MPDQISVCEFLSETTEDYNSPTTSSFTTRLQSCRNTVTVLEEALDQDRTALQKVKKSVKAVYNSGQDHIQNEENYSQALDKFGGNFMSRDNVDLGTAFITFSGLIKELSVLLKNLWNADSNILLSGLQDIKKPFDKAWKDYETKFSKIEKEKREHAKQHGMIRTEITGAEIAEEMEKERRLFQLQMCEYLIKVNEIKTKKGVDLLQNLIKYYHAQCNFFQDGLKTADKLKQYIEKLATDLSNIKQSQDEEKKQLTALRELIKDSLQLEQKEDSQSRQAGYSMHQLQGNKEFGCEKKGYLLKKSDGIRKVWQRRKCSVKSGILTISHATSNRQPVRLNLLTCQVKPGGDDKKCFDLISYNRTYHFQAEDEQEFVIWISVLTNSKEEALNVAFQGGGAQSTAGDSSMEELTRSVIEEVLRMPGNDSCCDCGAADPRWISTNLGVVTCIECSGIHREMGVHVSRIQSLELDKLGTSELLVAKNVGNSSFNEILEGNLPSASAKPSPSSDMSVRREYINAKYIDHKFTRRTAAMATGRVAEVYDAVRSRDLLSLIKLYAEGAELLEPLPDAEKESGETVLHYCVRTSDHTSLHLVDFLVQNSGNLDRQTESGNTALHYCCLYEKHQCVKLLLRGKPAIDIGRICYARLYQNMLCLTLLEAASGRFNPHVHVEFDWNLRMEELDDSDDELDDKGKAKTRRVKTIYDCQADNDDELTFAEGEVIVVTGEEDQEWWIGHVEGYPERRGVFPLSFVHILSE</sequence>
<dbReference type="Pfam" id="PF00169">
    <property type="entry name" value="PH"/>
    <property type="match status" value="1"/>
</dbReference>
<name>A0A8C5BZ71_GADMO</name>
<dbReference type="InterPro" id="IPR043593">
    <property type="entry name" value="ASAP"/>
</dbReference>
<dbReference type="InterPro" id="IPR001849">
    <property type="entry name" value="PH_domain"/>
</dbReference>
<evidence type="ECO:0000313" key="14">
    <source>
        <dbReference type="Ensembl" id="ENSGMOP00000051000.1"/>
    </source>
</evidence>
<dbReference type="Pfam" id="PF01412">
    <property type="entry name" value="ArfGap"/>
    <property type="match status" value="1"/>
</dbReference>
<dbReference type="AlphaFoldDB" id="A0A8C5BZ71"/>
<evidence type="ECO:0000256" key="7">
    <source>
        <dbReference type="ARBA" id="ARBA00023043"/>
    </source>
</evidence>
<dbReference type="PANTHER" id="PTHR45854:SF2">
    <property type="entry name" value="ARF-GAP WITH SH3 DOMAIN, ANK REPEAT AND PH DOMAIN-CONTAINING PROTEIN 1"/>
    <property type="match status" value="1"/>
</dbReference>
<dbReference type="PROSITE" id="PS50088">
    <property type="entry name" value="ANK_REPEAT"/>
    <property type="match status" value="1"/>
</dbReference>
<dbReference type="SUPFAM" id="SSF50729">
    <property type="entry name" value="PH domain-like"/>
    <property type="match status" value="1"/>
</dbReference>
<dbReference type="CDD" id="cd13251">
    <property type="entry name" value="PH_ASAP"/>
    <property type="match status" value="1"/>
</dbReference>
<feature type="domain" description="SH3" evidence="11">
    <location>
        <begin position="691"/>
        <end position="753"/>
    </location>
</feature>
<dbReference type="InterPro" id="IPR001452">
    <property type="entry name" value="SH3_domain"/>
</dbReference>
<dbReference type="Gene3D" id="1.10.220.150">
    <property type="entry name" value="Arf GTPase activating protein"/>
    <property type="match status" value="1"/>
</dbReference>
<feature type="domain" description="Arf-GAP" evidence="13">
    <location>
        <begin position="410"/>
        <end position="531"/>
    </location>
</feature>
<evidence type="ECO:0000256" key="6">
    <source>
        <dbReference type="ARBA" id="ARBA00022833"/>
    </source>
</evidence>
<feature type="repeat" description="ANK" evidence="8">
    <location>
        <begin position="571"/>
        <end position="606"/>
    </location>
</feature>
<evidence type="ECO:0000256" key="10">
    <source>
        <dbReference type="PROSITE-ProRule" id="PRU00288"/>
    </source>
</evidence>
<keyword evidence="7 8" id="KW-0040">ANK repeat</keyword>
<dbReference type="Ensembl" id="ENSGMOT00000068695.1">
    <property type="protein sequence ID" value="ENSGMOP00000051000.1"/>
    <property type="gene ID" value="ENSGMOG00000009915.2"/>
</dbReference>
<evidence type="ECO:0000256" key="2">
    <source>
        <dbReference type="ARBA" id="ARBA00022443"/>
    </source>
</evidence>
<dbReference type="PROSITE" id="PS50002">
    <property type="entry name" value="SH3"/>
    <property type="match status" value="1"/>
</dbReference>